<evidence type="ECO:0000256" key="6">
    <source>
        <dbReference type="SAM" id="Phobius"/>
    </source>
</evidence>
<dbReference type="RefSeq" id="WP_123610332.1">
    <property type="nucleotide sequence ID" value="NZ_RJVG01000010.1"/>
</dbReference>
<name>A0A3N1XG87_9FIRM</name>
<gene>
    <name evidence="7" type="ORF">EDD66_11080</name>
</gene>
<feature type="transmembrane region" description="Helical" evidence="6">
    <location>
        <begin position="90"/>
        <end position="114"/>
    </location>
</feature>
<dbReference type="InterPro" id="IPR051611">
    <property type="entry name" value="ECF_transporter_component"/>
</dbReference>
<protein>
    <submittedName>
        <fullName evidence="7">Energy-coupling factor transport system permease protein</fullName>
    </submittedName>
</protein>
<dbReference type="AlphaFoldDB" id="A0A3N1XG87"/>
<dbReference type="OrthoDB" id="3730291at2"/>
<keyword evidence="8" id="KW-1185">Reference proteome</keyword>
<sequence>MNTFLHTTAGKRHLRLDPRTKFALILCTSFTLVWGMSLIGVMAVVRPALAFVPAILLLFTPRLRVGIVYGILEILCFTAEITVFQSTTGFWNLILLPVCAIITRYMPCVVAAYYMMATTTVSEFIAGMERMNVTQKIVIPLSVMFRFFPTIVREHRCINDAMRMRNITASNPVSMLEYRIVPLIAAVAKIGDELSAAALTRGFGGDVKRSNVCEIGFGVQDIIILLISFGGAFTSILAKVGLI</sequence>
<dbReference type="Pfam" id="PF02361">
    <property type="entry name" value="CbiQ"/>
    <property type="match status" value="1"/>
</dbReference>
<organism evidence="7 8">
    <name type="scientific">Mobilisporobacter senegalensis</name>
    <dbReference type="NCBI Taxonomy" id="1329262"/>
    <lineage>
        <taxon>Bacteria</taxon>
        <taxon>Bacillati</taxon>
        <taxon>Bacillota</taxon>
        <taxon>Clostridia</taxon>
        <taxon>Lachnospirales</taxon>
        <taxon>Lachnospiraceae</taxon>
        <taxon>Mobilisporobacter</taxon>
    </lineage>
</organism>
<evidence type="ECO:0000313" key="7">
    <source>
        <dbReference type="EMBL" id="ROR25724.1"/>
    </source>
</evidence>
<dbReference type="Proteomes" id="UP000273083">
    <property type="component" value="Unassembled WGS sequence"/>
</dbReference>
<dbReference type="InterPro" id="IPR003339">
    <property type="entry name" value="ABC/ECF_trnsptr_transmembrane"/>
</dbReference>
<dbReference type="PANTHER" id="PTHR34857">
    <property type="entry name" value="SLL0384 PROTEIN"/>
    <property type="match status" value="1"/>
</dbReference>
<keyword evidence="3 6" id="KW-0812">Transmembrane</keyword>
<comment type="caution">
    <text evidence="7">The sequence shown here is derived from an EMBL/GenBank/DDBJ whole genome shotgun (WGS) entry which is preliminary data.</text>
</comment>
<feature type="transmembrane region" description="Helical" evidence="6">
    <location>
        <begin position="65"/>
        <end position="83"/>
    </location>
</feature>
<evidence type="ECO:0000256" key="3">
    <source>
        <dbReference type="ARBA" id="ARBA00022692"/>
    </source>
</evidence>
<evidence type="ECO:0000256" key="2">
    <source>
        <dbReference type="ARBA" id="ARBA00022475"/>
    </source>
</evidence>
<keyword evidence="5 6" id="KW-0472">Membrane</keyword>
<dbReference type="GO" id="GO:0005886">
    <property type="term" value="C:plasma membrane"/>
    <property type="evidence" value="ECO:0007669"/>
    <property type="project" value="UniProtKB-ARBA"/>
</dbReference>
<proteinExistence type="predicted"/>
<accession>A0A3N1XG87</accession>
<evidence type="ECO:0000256" key="1">
    <source>
        <dbReference type="ARBA" id="ARBA00004141"/>
    </source>
</evidence>
<dbReference type="CDD" id="cd16914">
    <property type="entry name" value="EcfT"/>
    <property type="match status" value="1"/>
</dbReference>
<dbReference type="PANTHER" id="PTHR34857:SF2">
    <property type="entry name" value="SLL0384 PROTEIN"/>
    <property type="match status" value="1"/>
</dbReference>
<reference evidence="7 8" key="1">
    <citation type="submission" date="2018-11" db="EMBL/GenBank/DDBJ databases">
        <title>Genomic Encyclopedia of Type Strains, Phase IV (KMG-IV): sequencing the most valuable type-strain genomes for metagenomic binning, comparative biology and taxonomic classification.</title>
        <authorList>
            <person name="Goeker M."/>
        </authorList>
    </citation>
    <scope>NUCLEOTIDE SEQUENCE [LARGE SCALE GENOMIC DNA]</scope>
    <source>
        <strain evidence="7 8">DSM 26537</strain>
    </source>
</reference>
<evidence type="ECO:0000256" key="4">
    <source>
        <dbReference type="ARBA" id="ARBA00022989"/>
    </source>
</evidence>
<feature type="transmembrane region" description="Helical" evidence="6">
    <location>
        <begin position="22"/>
        <end position="45"/>
    </location>
</feature>
<evidence type="ECO:0000256" key="5">
    <source>
        <dbReference type="ARBA" id="ARBA00023136"/>
    </source>
</evidence>
<keyword evidence="2" id="KW-1003">Cell membrane</keyword>
<keyword evidence="4 6" id="KW-1133">Transmembrane helix</keyword>
<evidence type="ECO:0000313" key="8">
    <source>
        <dbReference type="Proteomes" id="UP000273083"/>
    </source>
</evidence>
<dbReference type="EMBL" id="RJVG01000010">
    <property type="protein sequence ID" value="ROR25724.1"/>
    <property type="molecule type" value="Genomic_DNA"/>
</dbReference>
<feature type="transmembrane region" description="Helical" evidence="6">
    <location>
        <begin position="222"/>
        <end position="242"/>
    </location>
</feature>
<comment type="subcellular location">
    <subcellularLocation>
        <location evidence="1">Membrane</location>
        <topology evidence="1">Multi-pass membrane protein</topology>
    </subcellularLocation>
</comment>